<dbReference type="OrthoDB" id="6781428at2759"/>
<keyword evidence="3" id="KW-1185">Reference proteome</keyword>
<dbReference type="Proteomes" id="UP001153636">
    <property type="component" value="Chromosome 5"/>
</dbReference>
<accession>A0A9P0GIH4</accession>
<reference evidence="2" key="1">
    <citation type="submission" date="2022-01" db="EMBL/GenBank/DDBJ databases">
        <authorList>
            <person name="King R."/>
        </authorList>
    </citation>
    <scope>NUCLEOTIDE SEQUENCE</scope>
</reference>
<feature type="compositionally biased region" description="Polar residues" evidence="1">
    <location>
        <begin position="99"/>
        <end position="111"/>
    </location>
</feature>
<evidence type="ECO:0000313" key="2">
    <source>
        <dbReference type="EMBL" id="CAH1110975.1"/>
    </source>
</evidence>
<organism evidence="2 3">
    <name type="scientific">Psylliodes chrysocephalus</name>
    <dbReference type="NCBI Taxonomy" id="3402493"/>
    <lineage>
        <taxon>Eukaryota</taxon>
        <taxon>Metazoa</taxon>
        <taxon>Ecdysozoa</taxon>
        <taxon>Arthropoda</taxon>
        <taxon>Hexapoda</taxon>
        <taxon>Insecta</taxon>
        <taxon>Pterygota</taxon>
        <taxon>Neoptera</taxon>
        <taxon>Endopterygota</taxon>
        <taxon>Coleoptera</taxon>
        <taxon>Polyphaga</taxon>
        <taxon>Cucujiformia</taxon>
        <taxon>Chrysomeloidea</taxon>
        <taxon>Chrysomelidae</taxon>
        <taxon>Galerucinae</taxon>
        <taxon>Alticini</taxon>
        <taxon>Psylliodes</taxon>
    </lineage>
</organism>
<evidence type="ECO:0000256" key="1">
    <source>
        <dbReference type="SAM" id="MobiDB-lite"/>
    </source>
</evidence>
<dbReference type="AlphaFoldDB" id="A0A9P0GIH4"/>
<feature type="region of interest" description="Disordered" evidence="1">
    <location>
        <begin position="92"/>
        <end position="111"/>
    </location>
</feature>
<proteinExistence type="predicted"/>
<name>A0A9P0GIH4_9CUCU</name>
<sequence>MLLENEAELKREKKKKFISNIKVNEQEYPVYKNAMWAIHGITKFRVENIAKSLKSNIMPQPDMRGRHLNRPNKIPENVVRTIDDHIRSFTRRSSHYSRGKNNGRYTTCWQS</sequence>
<gene>
    <name evidence="2" type="ORF">PSYICH_LOCUS11362</name>
</gene>
<dbReference type="EMBL" id="OV651817">
    <property type="protein sequence ID" value="CAH1110975.1"/>
    <property type="molecule type" value="Genomic_DNA"/>
</dbReference>
<evidence type="ECO:0000313" key="3">
    <source>
        <dbReference type="Proteomes" id="UP001153636"/>
    </source>
</evidence>
<protein>
    <submittedName>
        <fullName evidence="2">Uncharacterized protein</fullName>
    </submittedName>
</protein>